<dbReference type="NCBIfam" id="TIGR04056">
    <property type="entry name" value="OMP_RagA_SusC"/>
    <property type="match status" value="1"/>
</dbReference>
<feature type="domain" description="TonB-dependent receptor plug" evidence="8">
    <location>
        <begin position="202"/>
        <end position="317"/>
    </location>
</feature>
<dbReference type="PROSITE" id="PS52016">
    <property type="entry name" value="TONB_DEPENDENT_REC_3"/>
    <property type="match status" value="1"/>
</dbReference>
<dbReference type="InterPro" id="IPR023996">
    <property type="entry name" value="TonB-dep_OMP_SusC/RagA"/>
</dbReference>
<dbReference type="Proteomes" id="UP000192756">
    <property type="component" value="Unassembled WGS sequence"/>
</dbReference>
<dbReference type="FunFam" id="2.170.130.10:FF:000003">
    <property type="entry name" value="SusC/RagA family TonB-linked outer membrane protein"/>
    <property type="match status" value="1"/>
</dbReference>
<dbReference type="NCBIfam" id="TIGR04057">
    <property type="entry name" value="SusC_RagA_signa"/>
    <property type="match status" value="1"/>
</dbReference>
<name>A0A1W2EFJ6_9SPHI</name>
<dbReference type="Gene3D" id="2.40.170.20">
    <property type="entry name" value="TonB-dependent receptor, beta-barrel domain"/>
    <property type="match status" value="1"/>
</dbReference>
<dbReference type="Pfam" id="PF07715">
    <property type="entry name" value="Plug"/>
    <property type="match status" value="1"/>
</dbReference>
<evidence type="ECO:0000256" key="5">
    <source>
        <dbReference type="ARBA" id="ARBA00023136"/>
    </source>
</evidence>
<dbReference type="GO" id="GO:0009279">
    <property type="term" value="C:cell outer membrane"/>
    <property type="evidence" value="ECO:0007669"/>
    <property type="project" value="UniProtKB-SubCell"/>
</dbReference>
<evidence type="ECO:0000259" key="8">
    <source>
        <dbReference type="Pfam" id="PF07715"/>
    </source>
</evidence>
<proteinExistence type="inferred from homology"/>
<dbReference type="Pfam" id="PF13715">
    <property type="entry name" value="CarbopepD_reg_2"/>
    <property type="match status" value="1"/>
</dbReference>
<dbReference type="OrthoDB" id="9768177at2"/>
<dbReference type="Gene3D" id="2.170.130.10">
    <property type="entry name" value="TonB-dependent receptor, plug domain"/>
    <property type="match status" value="1"/>
</dbReference>
<dbReference type="InterPro" id="IPR008969">
    <property type="entry name" value="CarboxyPept-like_regulatory"/>
</dbReference>
<organism evidence="9 10">
    <name type="scientific">Pedobacter africanus</name>
    <dbReference type="NCBI Taxonomy" id="151894"/>
    <lineage>
        <taxon>Bacteria</taxon>
        <taxon>Pseudomonadati</taxon>
        <taxon>Bacteroidota</taxon>
        <taxon>Sphingobacteriia</taxon>
        <taxon>Sphingobacteriales</taxon>
        <taxon>Sphingobacteriaceae</taxon>
        <taxon>Pedobacter</taxon>
    </lineage>
</organism>
<dbReference type="InterPro" id="IPR012910">
    <property type="entry name" value="Plug_dom"/>
</dbReference>
<evidence type="ECO:0000256" key="1">
    <source>
        <dbReference type="ARBA" id="ARBA00004571"/>
    </source>
</evidence>
<evidence type="ECO:0000256" key="2">
    <source>
        <dbReference type="ARBA" id="ARBA00022448"/>
    </source>
</evidence>
<accession>A0A1W2EFJ6</accession>
<sequence length="1136" mass="125525">MKLIVLLITIALVQIGIEAHAQVTLDKKDIRLAQVFQVIEKQTGYVFLYTDQELPEIRIDIKVKDLSIAEALQLCFKDLPYTFKIVEHNILVRKEKQAAGLAAAKQQNLSLRVEGTVSDNKGLALSGATIRIENTNIGTIAGPAGEYSLRVPDAKAVLVFSFVGFTARKLSINGRTQLNVTLAEDAAAIDELQVVGYGIQKKASVVGAISNINLRELRRAAPSNLSNALGGSMPGLITRMGDGAIGGVQNRYSNGSLDDAQIYIRGKSTLNAQAALVLIDGVEGSLSRMNPEDIEQFTVLKDASATAIYGVRGGNGVILITTRRGEPGKPKLSASSQFRRMQPLDFPKFLGAYDYASLYNEALRNADLPELYTAEDLELYRNGKDPLGHSDINWADVLMKDHFMEQQHVASISGGTARVRYYISGEYNQSGGIFVGSKTNNTDYNYRRYNLRSNLDFTITKSTELGVKLNGRLNDLNTPIKAESSGQRINGVAWGDIVARKPIEGQLYNPDGSYSAGLGAIPTWNTLADLYDGGFIRRLSNSIESNFTLNQKLDFLTPGLWFRALYGLSYSNGSTKQLNRSPGIFSYNPLNGVYTLEKPAILPWYSIVSGQFQDFGRTQQIEMALNYDKVIAANHHLSAMGVFTQSTNELQAALPRYFQGIAGRVTYAYKNKYLAEGNLGYNGSDAFNKARRYALFPAGALGWVLSEEHFLKRNLKFISFMKLRASYGEVGNDRLNGGLQYFYQYNFTAPLPIPGSDNTVNGYYNLGMGAGSQQIGLVEGTLGNDQVTWETARKTNLGLDLKLFNSRLSFTGDVFYEKRNDILTQRADFPMYTGLTTSRLPALNIGKVDNKGIEFSLGYADQVGGLVYNIGGNYTFVRNKIVYRGEASQKYAWQYATGHPIGTESLYTWTGRFYSEEDLLNPDVPKPVGVTRAGELMFADLNGDKLINSDDMAYQGYTETPEITYGMNMGLDYKGLYLSASWYGASNVAYRPSGAIRYEFANNVQPYQMAERWVYDPERGLDTRASAKYPLLMVGAAPQTRQASTFHKLNAAYLRLRAIELGYNFPKPLLQKLRVTALRVFLSGSNLLTFSGMKKYHIDPEYIGSNNPDAPGTNGALTGVYSPQNKFYALGLNIVF</sequence>
<dbReference type="InterPro" id="IPR036942">
    <property type="entry name" value="Beta-barrel_TonB_sf"/>
</dbReference>
<evidence type="ECO:0000313" key="9">
    <source>
        <dbReference type="EMBL" id="SMD08501.1"/>
    </source>
</evidence>
<dbReference type="EMBL" id="FWXT01000006">
    <property type="protein sequence ID" value="SMD08501.1"/>
    <property type="molecule type" value="Genomic_DNA"/>
</dbReference>
<keyword evidence="2 7" id="KW-0813">Transport</keyword>
<dbReference type="SUPFAM" id="SSF56935">
    <property type="entry name" value="Porins"/>
    <property type="match status" value="1"/>
</dbReference>
<evidence type="ECO:0000256" key="7">
    <source>
        <dbReference type="PROSITE-ProRule" id="PRU01360"/>
    </source>
</evidence>
<gene>
    <name evidence="9" type="ORF">SAMN04488524_4772</name>
</gene>
<dbReference type="AlphaFoldDB" id="A0A1W2EFJ6"/>
<dbReference type="RefSeq" id="WP_084241550.1">
    <property type="nucleotide sequence ID" value="NZ_FWXT01000006.1"/>
</dbReference>
<dbReference type="SUPFAM" id="SSF49464">
    <property type="entry name" value="Carboxypeptidase regulatory domain-like"/>
    <property type="match status" value="1"/>
</dbReference>
<dbReference type="STRING" id="151894.SAMN04488524_4772"/>
<comment type="similarity">
    <text evidence="7">Belongs to the TonB-dependent receptor family.</text>
</comment>
<evidence type="ECO:0000256" key="3">
    <source>
        <dbReference type="ARBA" id="ARBA00022452"/>
    </source>
</evidence>
<reference evidence="10" key="1">
    <citation type="submission" date="2017-04" db="EMBL/GenBank/DDBJ databases">
        <authorList>
            <person name="Varghese N."/>
            <person name="Submissions S."/>
        </authorList>
    </citation>
    <scope>NUCLEOTIDE SEQUENCE [LARGE SCALE GENOMIC DNA]</scope>
    <source>
        <strain evidence="10">DSM 12126</strain>
    </source>
</reference>
<evidence type="ECO:0000313" key="10">
    <source>
        <dbReference type="Proteomes" id="UP000192756"/>
    </source>
</evidence>
<protein>
    <submittedName>
        <fullName evidence="9">TonB-linked outer membrane protein, SusC/RagA family</fullName>
    </submittedName>
</protein>
<dbReference type="InterPro" id="IPR023997">
    <property type="entry name" value="TonB-dep_OMP_SusC/RagA_CS"/>
</dbReference>
<comment type="subcellular location">
    <subcellularLocation>
        <location evidence="1 7">Cell outer membrane</location>
        <topology evidence="1 7">Multi-pass membrane protein</topology>
    </subcellularLocation>
</comment>
<keyword evidence="5 7" id="KW-0472">Membrane</keyword>
<dbReference type="InterPro" id="IPR037066">
    <property type="entry name" value="Plug_dom_sf"/>
</dbReference>
<keyword evidence="10" id="KW-1185">Reference proteome</keyword>
<dbReference type="InterPro" id="IPR039426">
    <property type="entry name" value="TonB-dep_rcpt-like"/>
</dbReference>
<keyword evidence="3 7" id="KW-1134">Transmembrane beta strand</keyword>
<keyword evidence="6 7" id="KW-0998">Cell outer membrane</keyword>
<evidence type="ECO:0000256" key="6">
    <source>
        <dbReference type="ARBA" id="ARBA00023237"/>
    </source>
</evidence>
<evidence type="ECO:0000256" key="4">
    <source>
        <dbReference type="ARBA" id="ARBA00022692"/>
    </source>
</evidence>
<dbReference type="Gene3D" id="2.60.40.1120">
    <property type="entry name" value="Carboxypeptidase-like, regulatory domain"/>
    <property type="match status" value="1"/>
</dbReference>
<keyword evidence="4 7" id="KW-0812">Transmembrane</keyword>